<proteinExistence type="predicted"/>
<dbReference type="Pfam" id="PF12706">
    <property type="entry name" value="Lactamase_B_2"/>
    <property type="match status" value="1"/>
</dbReference>
<dbReference type="EMBL" id="WWCK01000003">
    <property type="protein sequence ID" value="MYM67224.1"/>
    <property type="molecule type" value="Genomic_DNA"/>
</dbReference>
<dbReference type="Proteomes" id="UP000450012">
    <property type="component" value="Unassembled WGS sequence"/>
</dbReference>
<dbReference type="Gene3D" id="3.60.15.10">
    <property type="entry name" value="Ribonuclease Z/Hydroxyacylglutathione hydrolase-like"/>
    <property type="match status" value="1"/>
</dbReference>
<protein>
    <submittedName>
        <fullName evidence="2">MBL fold metallo-hydrolase</fullName>
    </submittedName>
</protein>
<dbReference type="RefSeq" id="WP_161013783.1">
    <property type="nucleotide sequence ID" value="NZ_WWCK01000003.1"/>
</dbReference>
<reference evidence="2 3" key="1">
    <citation type="submission" date="2019-12" db="EMBL/GenBank/DDBJ databases">
        <title>Novel species isolated from a subtropical stream in China.</title>
        <authorList>
            <person name="Lu H."/>
        </authorList>
    </citation>
    <scope>NUCLEOTIDE SEQUENCE [LARGE SCALE GENOMIC DNA]</scope>
    <source>
        <strain evidence="2 3">FT55W</strain>
    </source>
</reference>
<organism evidence="2 3">
    <name type="scientific">Duganella rivi</name>
    <dbReference type="NCBI Taxonomy" id="2666083"/>
    <lineage>
        <taxon>Bacteria</taxon>
        <taxon>Pseudomonadati</taxon>
        <taxon>Pseudomonadota</taxon>
        <taxon>Betaproteobacteria</taxon>
        <taxon>Burkholderiales</taxon>
        <taxon>Oxalobacteraceae</taxon>
        <taxon>Telluria group</taxon>
        <taxon>Duganella</taxon>
    </lineage>
</organism>
<dbReference type="SUPFAM" id="SSF56281">
    <property type="entry name" value="Metallo-hydrolase/oxidoreductase"/>
    <property type="match status" value="1"/>
</dbReference>
<name>A0A7X4KBG0_9BURK</name>
<dbReference type="CDD" id="cd07715">
    <property type="entry name" value="TaR3-like_MBL-fold"/>
    <property type="match status" value="1"/>
</dbReference>
<dbReference type="InterPro" id="IPR036866">
    <property type="entry name" value="RibonucZ/Hydroxyglut_hydro"/>
</dbReference>
<dbReference type="PANTHER" id="PTHR42663">
    <property type="entry name" value="HYDROLASE C777.06C-RELATED-RELATED"/>
    <property type="match status" value="1"/>
</dbReference>
<dbReference type="PANTHER" id="PTHR42663:SF4">
    <property type="entry name" value="SLL1036 PROTEIN"/>
    <property type="match status" value="1"/>
</dbReference>
<keyword evidence="3" id="KW-1185">Reference proteome</keyword>
<dbReference type="AlphaFoldDB" id="A0A7X4KBG0"/>
<evidence type="ECO:0000259" key="1">
    <source>
        <dbReference type="SMART" id="SM00849"/>
    </source>
</evidence>
<accession>A0A7X4KBG0</accession>
<evidence type="ECO:0000313" key="3">
    <source>
        <dbReference type="Proteomes" id="UP000450012"/>
    </source>
</evidence>
<comment type="caution">
    <text evidence="2">The sequence shown here is derived from an EMBL/GenBank/DDBJ whole genome shotgun (WGS) entry which is preliminary data.</text>
</comment>
<sequence length="322" mass="35588">MKARIWGARGSLPVALTHKQIRAKLVTALEGAIGRNLDSADKVADYIDNTLGFEVSGTYGGNSSCVEVEAWDTDAIHEHIILDLGSGVRPLAGSKLAKYGPAKPQTYHVFMSHLHWDHIMGFPFFTPAYIPGNRIIIYGCHKDLETAFRRQQEPISFPVAFHQLGATIEFVQMEPGVPLTVRDVTVTAKLQLHAGDSYGYRLEQGGKTLIYSTDSEHKLDNAAERVAFVDFFRDADLVIFDAMYSLADSISVKADWGHSSNVVGVELCQLAGVHKLCLFHHEPIYDDAQISRVLAETRRYAEITGEAPLEIVSAYDGMEIPL</sequence>
<feature type="domain" description="Metallo-beta-lactamase" evidence="1">
    <location>
        <begin position="62"/>
        <end position="258"/>
    </location>
</feature>
<gene>
    <name evidence="2" type="ORF">GTP45_10315</name>
</gene>
<dbReference type="SMART" id="SM00849">
    <property type="entry name" value="Lactamase_B"/>
    <property type="match status" value="1"/>
</dbReference>
<dbReference type="InterPro" id="IPR001279">
    <property type="entry name" value="Metallo-B-lactamas"/>
</dbReference>
<evidence type="ECO:0000313" key="2">
    <source>
        <dbReference type="EMBL" id="MYM67224.1"/>
    </source>
</evidence>